<accession>A0ABQ3VVD8</accession>
<proteinExistence type="predicted"/>
<protein>
    <submittedName>
        <fullName evidence="1">Uncharacterized protein</fullName>
    </submittedName>
</protein>
<organism evidence="1 2">
    <name type="scientific">Dictyobacter formicarum</name>
    <dbReference type="NCBI Taxonomy" id="2778368"/>
    <lineage>
        <taxon>Bacteria</taxon>
        <taxon>Bacillati</taxon>
        <taxon>Chloroflexota</taxon>
        <taxon>Ktedonobacteria</taxon>
        <taxon>Ktedonobacterales</taxon>
        <taxon>Dictyobacteraceae</taxon>
        <taxon>Dictyobacter</taxon>
    </lineage>
</organism>
<evidence type="ECO:0000313" key="1">
    <source>
        <dbReference type="EMBL" id="GHO89343.1"/>
    </source>
</evidence>
<name>A0ABQ3VVD8_9CHLR</name>
<evidence type="ECO:0000313" key="2">
    <source>
        <dbReference type="Proteomes" id="UP000635565"/>
    </source>
</evidence>
<keyword evidence="2" id="KW-1185">Reference proteome</keyword>
<reference evidence="1 2" key="1">
    <citation type="journal article" date="2021" name="Int. J. Syst. Evol. Microbiol.">
        <title>Reticulibacter mediterranei gen. nov., sp. nov., within the new family Reticulibacteraceae fam. nov., and Ktedonospora formicarum gen. nov., sp. nov., Ktedonobacter robiniae sp. nov., Dictyobacter formicarum sp. nov. and Dictyobacter arantiisoli sp. nov., belonging to the class Ktedonobacteria.</title>
        <authorList>
            <person name="Yabe S."/>
            <person name="Zheng Y."/>
            <person name="Wang C.M."/>
            <person name="Sakai Y."/>
            <person name="Abe K."/>
            <person name="Yokota A."/>
            <person name="Donadio S."/>
            <person name="Cavaletti L."/>
            <person name="Monciardini P."/>
        </authorList>
    </citation>
    <scope>NUCLEOTIDE SEQUENCE [LARGE SCALE GENOMIC DNA]</scope>
    <source>
        <strain evidence="1 2">SOSP1-9</strain>
    </source>
</reference>
<dbReference type="EMBL" id="BNJJ01000035">
    <property type="protein sequence ID" value="GHO89343.1"/>
    <property type="molecule type" value="Genomic_DNA"/>
</dbReference>
<comment type="caution">
    <text evidence="1">The sequence shown here is derived from an EMBL/GenBank/DDBJ whole genome shotgun (WGS) entry which is preliminary data.</text>
</comment>
<sequence length="95" mass="10030">MLCANISNGAIVADKAADEQVVVDKVERKVVAAVDKVERKVVAAVDRAGRKVAAVVDRAGRKIVAGRKAVQDTGVAHRVVQGIEVVRKGSGYYCT</sequence>
<gene>
    <name evidence="1" type="ORF">KSZ_73490</name>
</gene>
<dbReference type="Proteomes" id="UP000635565">
    <property type="component" value="Unassembled WGS sequence"/>
</dbReference>